<comment type="similarity">
    <text evidence="1 2">Belongs to the UPF0145 family.</text>
</comment>
<name>A0AAU0UMY6_9FIRM</name>
<evidence type="ECO:0000256" key="2">
    <source>
        <dbReference type="HAMAP-Rule" id="MF_00338"/>
    </source>
</evidence>
<organism evidence="3 4">
    <name type="scientific">Metallumcola ferriviriculae</name>
    <dbReference type="NCBI Taxonomy" id="3039180"/>
    <lineage>
        <taxon>Bacteria</taxon>
        <taxon>Bacillati</taxon>
        <taxon>Bacillota</taxon>
        <taxon>Clostridia</taxon>
        <taxon>Neomoorellales</taxon>
        <taxon>Desulfitibacteraceae</taxon>
        <taxon>Metallumcola</taxon>
    </lineage>
</organism>
<evidence type="ECO:0000313" key="4">
    <source>
        <dbReference type="Proteomes" id="UP001329915"/>
    </source>
</evidence>
<dbReference type="InterPro" id="IPR002765">
    <property type="entry name" value="UPF0145_YbjQ-like"/>
</dbReference>
<dbReference type="KEGG" id="dbc:MFMK1_001470"/>
<dbReference type="HAMAP" id="MF_00338">
    <property type="entry name" value="UPF0145"/>
    <property type="match status" value="1"/>
</dbReference>
<dbReference type="EMBL" id="CP121694">
    <property type="protein sequence ID" value="WRO21660.1"/>
    <property type="molecule type" value="Genomic_DNA"/>
</dbReference>
<dbReference type="PANTHER" id="PTHR34068:SF2">
    <property type="entry name" value="UPF0145 PROTEIN SCO3412"/>
    <property type="match status" value="1"/>
</dbReference>
<dbReference type="Proteomes" id="UP001329915">
    <property type="component" value="Chromosome"/>
</dbReference>
<dbReference type="AlphaFoldDB" id="A0AAU0UMY6"/>
<dbReference type="InterPro" id="IPR035439">
    <property type="entry name" value="UPF0145_dom_sf"/>
</dbReference>
<dbReference type="PANTHER" id="PTHR34068">
    <property type="entry name" value="UPF0145 PROTEIN YBJQ"/>
    <property type="match status" value="1"/>
</dbReference>
<proteinExistence type="inferred from homology"/>
<sequence length="106" mass="11679">MILTNIDYVPSYEVTEVLDLVKGSTIRAKHVGKDLLAMFRQLVGGELKEYSEMINESRKISTAKMVAEAEKLGADAVINIRFTTSNVMQGAAEILVYGTAVKLNKK</sequence>
<dbReference type="Pfam" id="PF01906">
    <property type="entry name" value="YbjQ_1"/>
    <property type="match status" value="1"/>
</dbReference>
<evidence type="ECO:0000313" key="3">
    <source>
        <dbReference type="EMBL" id="WRO21660.1"/>
    </source>
</evidence>
<dbReference type="RefSeq" id="WP_366924491.1">
    <property type="nucleotide sequence ID" value="NZ_CP121694.1"/>
</dbReference>
<dbReference type="Gene3D" id="3.30.110.70">
    <property type="entry name" value="Hypothetical protein apc22750. Chain B"/>
    <property type="match status" value="1"/>
</dbReference>
<keyword evidence="4" id="KW-1185">Reference proteome</keyword>
<protein>
    <recommendedName>
        <fullName evidence="2">UPF0145 protein MFMK1_001470</fullName>
    </recommendedName>
</protein>
<evidence type="ECO:0000256" key="1">
    <source>
        <dbReference type="ARBA" id="ARBA00010751"/>
    </source>
</evidence>
<reference evidence="3 4" key="1">
    <citation type="submission" date="2023-04" db="EMBL/GenBank/DDBJ databases">
        <authorList>
            <person name="Hsu D."/>
        </authorList>
    </citation>
    <scope>NUCLEOTIDE SEQUENCE [LARGE SCALE GENOMIC DNA]</scope>
    <source>
        <strain evidence="3 4">MK1</strain>
    </source>
</reference>
<accession>A0AAU0UMY6</accession>
<gene>
    <name evidence="3" type="ORF">MFMK1_001470</name>
</gene>
<dbReference type="SUPFAM" id="SSF117782">
    <property type="entry name" value="YbjQ-like"/>
    <property type="match status" value="1"/>
</dbReference>